<organism evidence="2 3">
    <name type="scientific">Streptomyces silvensis</name>
    <dbReference type="NCBI Taxonomy" id="1765722"/>
    <lineage>
        <taxon>Bacteria</taxon>
        <taxon>Bacillati</taxon>
        <taxon>Actinomycetota</taxon>
        <taxon>Actinomycetes</taxon>
        <taxon>Kitasatosporales</taxon>
        <taxon>Streptomycetaceae</taxon>
        <taxon>Streptomyces</taxon>
    </lineage>
</organism>
<gene>
    <name evidence="2" type="ORF">AT728_02340</name>
</gene>
<keyword evidence="3" id="KW-1185">Reference proteome</keyword>
<comment type="caution">
    <text evidence="2">The sequence shown here is derived from an EMBL/GenBank/DDBJ whole genome shotgun (WGS) entry which is preliminary data.</text>
</comment>
<evidence type="ECO:0000256" key="1">
    <source>
        <dbReference type="SAM" id="MobiDB-lite"/>
    </source>
</evidence>
<evidence type="ECO:0000313" key="3">
    <source>
        <dbReference type="Proteomes" id="UP000054804"/>
    </source>
</evidence>
<name>A0A0W7WU79_9ACTN</name>
<feature type="region of interest" description="Disordered" evidence="1">
    <location>
        <begin position="114"/>
        <end position="185"/>
    </location>
</feature>
<dbReference type="EMBL" id="LOCL01000062">
    <property type="protein sequence ID" value="KUF14092.1"/>
    <property type="molecule type" value="Genomic_DNA"/>
</dbReference>
<feature type="compositionally biased region" description="Low complexity" evidence="1">
    <location>
        <begin position="160"/>
        <end position="185"/>
    </location>
</feature>
<evidence type="ECO:0000313" key="2">
    <source>
        <dbReference type="EMBL" id="KUF14092.1"/>
    </source>
</evidence>
<protein>
    <submittedName>
        <fullName evidence="2">Uncharacterized protein</fullName>
    </submittedName>
</protein>
<dbReference type="Proteomes" id="UP000054804">
    <property type="component" value="Unassembled WGS sequence"/>
</dbReference>
<sequence length="254" mass="26147">MHGLLLTDHRMLGRGRLLRGGGGCLLRSLGSVLRGTAHLRRGSGHILRGPGCLLRGLGSSLRGTAHLLRDSDRILPGATRLLHDTLGLLNGVTNLRPGVPHLLLGATLLRGTTLDLGKPRPPPLPVGSESPPDGSRAGVRVGGARLLPGLRASGGGTGTGTASTSGTASGPSRPGASPHGRTLPPLRHLRLAPRALSTRHQQQVVVLGGVVGRVEEGVRGRRGDARLLHPACALRQSLTRDLAGVGHAYPSPIG</sequence>
<feature type="compositionally biased region" description="Low complexity" evidence="1">
    <location>
        <begin position="126"/>
        <end position="151"/>
    </location>
</feature>
<accession>A0A0W7WU79</accession>
<dbReference type="AlphaFoldDB" id="A0A0W7WU79"/>
<reference evidence="2 3" key="1">
    <citation type="submission" date="2015-12" db="EMBL/GenBank/DDBJ databases">
        <title>Draft genome sequence of Streptomyces silvensis ATCC 53525, a producer of novel hormone antagonists.</title>
        <authorList>
            <person name="Johnston C.W."/>
            <person name="Li Y."/>
            <person name="Magarvey N.A."/>
        </authorList>
    </citation>
    <scope>NUCLEOTIDE SEQUENCE [LARGE SCALE GENOMIC DNA]</scope>
    <source>
        <strain evidence="2 3">ATCC 53525</strain>
    </source>
</reference>
<proteinExistence type="predicted"/>